<reference evidence="1 2" key="1">
    <citation type="submission" date="2020-08" db="EMBL/GenBank/DDBJ databases">
        <title>Genomic Encyclopedia of Type Strains, Phase IV (KMG-IV): sequencing the most valuable type-strain genomes for metagenomic binning, comparative biology and taxonomic classification.</title>
        <authorList>
            <person name="Goeker M."/>
        </authorList>
    </citation>
    <scope>NUCLEOTIDE SEQUENCE [LARGE SCALE GENOMIC DNA]</scope>
    <source>
        <strain evidence="1 2">DSM 12251</strain>
    </source>
</reference>
<dbReference type="SUPFAM" id="SSF51126">
    <property type="entry name" value="Pectin lyase-like"/>
    <property type="match status" value="1"/>
</dbReference>
<dbReference type="InterPro" id="IPR012334">
    <property type="entry name" value="Pectin_lyas_fold"/>
</dbReference>
<dbReference type="EC" id="4.2.2.3" evidence="1"/>
<protein>
    <submittedName>
        <fullName evidence="1">Poly(Beta-D-mannuronate) lyase</fullName>
        <ecNumber evidence="1">4.2.2.3</ecNumber>
    </submittedName>
</protein>
<name>A0A7W8DR29_9BACT</name>
<keyword evidence="1" id="KW-0456">Lyase</keyword>
<dbReference type="Gene3D" id="2.160.20.10">
    <property type="entry name" value="Single-stranded right-handed beta-helix, Pectin lyase-like"/>
    <property type="match status" value="1"/>
</dbReference>
<accession>A0A7W8DR29</accession>
<evidence type="ECO:0000313" key="2">
    <source>
        <dbReference type="Proteomes" id="UP000534294"/>
    </source>
</evidence>
<dbReference type="InterPro" id="IPR039513">
    <property type="entry name" value="PL-6"/>
</dbReference>
<dbReference type="AlphaFoldDB" id="A0A7W8DR29"/>
<gene>
    <name evidence="1" type="ORF">HNQ64_003681</name>
</gene>
<dbReference type="CDD" id="cd14251">
    <property type="entry name" value="PL-6"/>
    <property type="match status" value="1"/>
</dbReference>
<dbReference type="EMBL" id="JACHIF010000008">
    <property type="protein sequence ID" value="MBB5039409.1"/>
    <property type="molecule type" value="Genomic_DNA"/>
</dbReference>
<dbReference type="Pfam" id="PF14592">
    <property type="entry name" value="Chondroitinas_B"/>
    <property type="match status" value="1"/>
</dbReference>
<organism evidence="1 2">
    <name type="scientific">Prosthecobacter dejongeii</name>
    <dbReference type="NCBI Taxonomy" id="48465"/>
    <lineage>
        <taxon>Bacteria</taxon>
        <taxon>Pseudomonadati</taxon>
        <taxon>Verrucomicrobiota</taxon>
        <taxon>Verrucomicrobiia</taxon>
        <taxon>Verrucomicrobiales</taxon>
        <taxon>Verrucomicrobiaceae</taxon>
        <taxon>Prosthecobacter</taxon>
    </lineage>
</organism>
<dbReference type="Proteomes" id="UP000534294">
    <property type="component" value="Unassembled WGS sequence"/>
</dbReference>
<evidence type="ECO:0000313" key="1">
    <source>
        <dbReference type="EMBL" id="MBB5039409.1"/>
    </source>
</evidence>
<dbReference type="InterPro" id="IPR011050">
    <property type="entry name" value="Pectin_lyase_fold/virulence"/>
</dbReference>
<dbReference type="GO" id="GO:0045135">
    <property type="term" value="F:poly(beta-D-mannuronate) lyase activity"/>
    <property type="evidence" value="ECO:0007669"/>
    <property type="project" value="UniProtKB-EC"/>
</dbReference>
<proteinExistence type="predicted"/>
<comment type="caution">
    <text evidence="1">The sequence shown here is derived from an EMBL/GenBank/DDBJ whole genome shotgun (WGS) entry which is preliminary data.</text>
</comment>
<sequence>MLREGVWKDAVVKFQGKGTAQAPITLCAAIPGKTIFTGASALRMAGEYLIAEGLWFKDPDSSIGDSIEFRVDSKHVATHCRLTNCAITMSPEAANKTDKESRWIGLYGSHNLVDRCLVEGKVTKGTTLVVWLGGENTGHHIIENNYFGPREKLGKNGGETIRVGDSKTSMETASCIVRQNLFVRCDGEAECISNKSCGNLYQGNSFVEVSGTLTLRHGNGCIVEKNGFFGHGAKGTGGIRIIGEDHIVRENYLESLTGDETRCGITLMMGLPNSPANGYFQVKRARVENNTLVNCKHPILIALEGDKVPGKPSLPPIECVIIGNKIHGAETQVVEARCDLAGIRWEANHFHGKALGIPETEGIAWGKEPDIQRLKALDRKAVQPSWWE</sequence>
<keyword evidence="2" id="KW-1185">Reference proteome</keyword>